<keyword evidence="7 9" id="KW-0472">Membrane</keyword>
<dbReference type="OMA" id="CWLELIV"/>
<evidence type="ECO:0000256" key="1">
    <source>
        <dbReference type="ARBA" id="ARBA00004141"/>
    </source>
</evidence>
<comment type="subcellular location">
    <subcellularLocation>
        <location evidence="1">Membrane</location>
        <topology evidence="1">Multi-pass membrane protein</topology>
    </subcellularLocation>
</comment>
<gene>
    <name evidence="11" type="primary">LOC115570143</name>
</gene>
<name>A0A671U8E7_SPAAU</name>
<evidence type="ECO:0000256" key="4">
    <source>
        <dbReference type="ARBA" id="ARBA00022692"/>
    </source>
</evidence>
<dbReference type="Pfam" id="PF01694">
    <property type="entry name" value="Rhomboid"/>
    <property type="match status" value="1"/>
</dbReference>
<evidence type="ECO:0000313" key="11">
    <source>
        <dbReference type="Ensembl" id="ENSSAUP00010010606.1"/>
    </source>
</evidence>
<dbReference type="GO" id="GO:0004252">
    <property type="term" value="F:serine-type endopeptidase activity"/>
    <property type="evidence" value="ECO:0007669"/>
    <property type="project" value="InterPro"/>
</dbReference>
<keyword evidence="5" id="KW-0378">Hydrolase</keyword>
<dbReference type="GO" id="GO:0006508">
    <property type="term" value="P:proteolysis"/>
    <property type="evidence" value="ECO:0007669"/>
    <property type="project" value="UniProtKB-KW"/>
</dbReference>
<dbReference type="GeneTree" id="ENSGT00390000010744"/>
<reference evidence="11" key="2">
    <citation type="submission" date="2025-08" db="UniProtKB">
        <authorList>
            <consortium name="Ensembl"/>
        </authorList>
    </citation>
    <scope>IDENTIFICATION</scope>
</reference>
<dbReference type="InterPro" id="IPR022764">
    <property type="entry name" value="Peptidase_S54_rhomboid_dom"/>
</dbReference>
<evidence type="ECO:0000313" key="12">
    <source>
        <dbReference type="Proteomes" id="UP000472265"/>
    </source>
</evidence>
<feature type="transmembrane region" description="Helical" evidence="9">
    <location>
        <begin position="134"/>
        <end position="153"/>
    </location>
</feature>
<keyword evidence="3" id="KW-0645">Protease</keyword>
<reference evidence="11" key="1">
    <citation type="submission" date="2021-04" db="EMBL/GenBank/DDBJ databases">
        <authorList>
            <consortium name="Wellcome Sanger Institute Data Sharing"/>
        </authorList>
    </citation>
    <scope>NUCLEOTIDE SEQUENCE [LARGE SCALE GENOMIC DNA]</scope>
</reference>
<dbReference type="PANTHER" id="PTHR43066">
    <property type="entry name" value="RHOMBOID-RELATED PROTEIN"/>
    <property type="match status" value="1"/>
</dbReference>
<feature type="region of interest" description="Disordered" evidence="8">
    <location>
        <begin position="281"/>
        <end position="302"/>
    </location>
</feature>
<feature type="transmembrane region" description="Helical" evidence="9">
    <location>
        <begin position="231"/>
        <end position="249"/>
    </location>
</feature>
<keyword evidence="12" id="KW-1185">Reference proteome</keyword>
<keyword evidence="6 9" id="KW-1133">Transmembrane helix</keyword>
<dbReference type="AlphaFoldDB" id="A0A671U8E7"/>
<reference evidence="11" key="3">
    <citation type="submission" date="2025-09" db="UniProtKB">
        <authorList>
            <consortium name="Ensembl"/>
        </authorList>
    </citation>
    <scope>IDENTIFICATION</scope>
</reference>
<evidence type="ECO:0000259" key="10">
    <source>
        <dbReference type="Pfam" id="PF01694"/>
    </source>
</evidence>
<dbReference type="PANTHER" id="PTHR43066:SF1">
    <property type="entry name" value="RHOMBOID PROTEIN 2"/>
    <property type="match status" value="1"/>
</dbReference>
<dbReference type="GO" id="GO:0016020">
    <property type="term" value="C:membrane"/>
    <property type="evidence" value="ECO:0007669"/>
    <property type="project" value="UniProtKB-SubCell"/>
</dbReference>
<accession>A0A671U8E7</accession>
<feature type="compositionally biased region" description="Basic and acidic residues" evidence="8">
    <location>
        <begin position="281"/>
        <end position="291"/>
    </location>
</feature>
<organism evidence="11 12">
    <name type="scientific">Sparus aurata</name>
    <name type="common">Gilthead sea bream</name>
    <dbReference type="NCBI Taxonomy" id="8175"/>
    <lineage>
        <taxon>Eukaryota</taxon>
        <taxon>Metazoa</taxon>
        <taxon>Chordata</taxon>
        <taxon>Craniata</taxon>
        <taxon>Vertebrata</taxon>
        <taxon>Euteleostomi</taxon>
        <taxon>Actinopterygii</taxon>
        <taxon>Neopterygii</taxon>
        <taxon>Teleostei</taxon>
        <taxon>Neoteleostei</taxon>
        <taxon>Acanthomorphata</taxon>
        <taxon>Eupercaria</taxon>
        <taxon>Spariformes</taxon>
        <taxon>Sparidae</taxon>
        <taxon>Sparus</taxon>
    </lineage>
</organism>
<evidence type="ECO:0000256" key="3">
    <source>
        <dbReference type="ARBA" id="ARBA00022670"/>
    </source>
</evidence>
<feature type="domain" description="Peptidase S54 rhomboid" evidence="10">
    <location>
        <begin position="94"/>
        <end position="246"/>
    </location>
</feature>
<dbReference type="InterPro" id="IPR035952">
    <property type="entry name" value="Rhomboid-like_sf"/>
</dbReference>
<dbReference type="SUPFAM" id="SSF144091">
    <property type="entry name" value="Rhomboid-like"/>
    <property type="match status" value="1"/>
</dbReference>
<feature type="region of interest" description="Disordered" evidence="8">
    <location>
        <begin position="326"/>
        <end position="347"/>
    </location>
</feature>
<dbReference type="Gene3D" id="1.20.1540.10">
    <property type="entry name" value="Rhomboid-like"/>
    <property type="match status" value="1"/>
</dbReference>
<evidence type="ECO:0000256" key="9">
    <source>
        <dbReference type="SAM" id="Phobius"/>
    </source>
</evidence>
<keyword evidence="4 9" id="KW-0812">Transmembrane</keyword>
<sequence length="373" mass="43208">MRVWVTSQQSPCLCWDSMCIFTCSPLLHWWSIPLFLLFTVMHQNTKDHSLFVKTYLPINLFECDYFLSPLVARQLVLAKKHKACVSLHHVYRNKEWRRLFLSPLHHVDDWHLYFNMASFLWKGIRLERRLGGGWFLYMLSVFSLLTDLVYLLLQAALTQLIDDPDPLVRMFAAQSNECAVGFSGVLFALKVVCNHYNPGGVTYVLHFRVSNRFASWVELVLIYLINPRSSLIGHLAGILVGLLFTLGPLKTIMQTCAEIVSSDGNNLRPGSYFSYSGYSGTRRDYSEDPQHEQTNMTSDYRESDIAGLTEEEQIELAIRNSLNIRGTPRREEAAPHRSGFQPTEEELRLEEIRRSRLRRFDPGVSQQRSRRRL</sequence>
<evidence type="ECO:0000256" key="6">
    <source>
        <dbReference type="ARBA" id="ARBA00022989"/>
    </source>
</evidence>
<dbReference type="Ensembl" id="ENSSAUT00010011257.1">
    <property type="protein sequence ID" value="ENSSAUP00010010606.1"/>
    <property type="gene ID" value="ENSSAUG00010005118.1"/>
</dbReference>
<proteinExistence type="inferred from homology"/>
<evidence type="ECO:0000256" key="7">
    <source>
        <dbReference type="ARBA" id="ARBA00023136"/>
    </source>
</evidence>
<comment type="similarity">
    <text evidence="2">Belongs to the peptidase S54 family.</text>
</comment>
<dbReference type="Proteomes" id="UP000472265">
    <property type="component" value="Chromosome 2"/>
</dbReference>
<evidence type="ECO:0000256" key="8">
    <source>
        <dbReference type="SAM" id="MobiDB-lite"/>
    </source>
</evidence>
<evidence type="ECO:0000256" key="5">
    <source>
        <dbReference type="ARBA" id="ARBA00022801"/>
    </source>
</evidence>
<protein>
    <submittedName>
        <fullName evidence="11">Rhomboid domain containing 1</fullName>
    </submittedName>
</protein>
<evidence type="ECO:0000256" key="2">
    <source>
        <dbReference type="ARBA" id="ARBA00009045"/>
    </source>
</evidence>